<organism evidence="2 3">
    <name type="scientific">Amycolatopsis vastitatis</name>
    <dbReference type="NCBI Taxonomy" id="1905142"/>
    <lineage>
        <taxon>Bacteria</taxon>
        <taxon>Bacillati</taxon>
        <taxon>Actinomycetota</taxon>
        <taxon>Actinomycetes</taxon>
        <taxon>Pseudonocardiales</taxon>
        <taxon>Pseudonocardiaceae</taxon>
        <taxon>Amycolatopsis</taxon>
    </lineage>
</organism>
<reference evidence="3" key="1">
    <citation type="submission" date="2017-07" db="EMBL/GenBank/DDBJ databases">
        <title>Comparative genome mining reveals phylogenetic distribution patterns of secondary metabolites in Amycolatopsis.</title>
        <authorList>
            <person name="Adamek M."/>
            <person name="Alanjary M."/>
            <person name="Sales-Ortells H."/>
            <person name="Goodfellow M."/>
            <person name="Bull A.T."/>
            <person name="Kalinowski J."/>
            <person name="Ziemert N."/>
        </authorList>
    </citation>
    <scope>NUCLEOTIDE SEQUENCE [LARGE SCALE GENOMIC DNA]</scope>
    <source>
        <strain evidence="3">H5</strain>
    </source>
</reference>
<dbReference type="Gene3D" id="3.40.50.150">
    <property type="entry name" value="Vaccinia Virus protein VP39"/>
    <property type="match status" value="1"/>
</dbReference>
<dbReference type="AlphaFoldDB" id="A0A229SKQ9"/>
<proteinExistence type="predicted"/>
<accession>A0A229SKQ9</accession>
<dbReference type="PANTHER" id="PTHR34203">
    <property type="entry name" value="METHYLTRANSFERASE, FKBM FAMILY PROTEIN"/>
    <property type="match status" value="1"/>
</dbReference>
<dbReference type="Pfam" id="PF05050">
    <property type="entry name" value="Methyltransf_21"/>
    <property type="match status" value="1"/>
</dbReference>
<name>A0A229SKQ9_9PSEU</name>
<protein>
    <submittedName>
        <fullName evidence="2">Non-ribosomal peptide synthetase</fullName>
    </submittedName>
</protein>
<gene>
    <name evidence="2" type="ORF">CF165_48120</name>
</gene>
<feature type="domain" description="Methyltransferase FkbM" evidence="1">
    <location>
        <begin position="52"/>
        <end position="234"/>
    </location>
</feature>
<dbReference type="NCBIfam" id="TIGR01444">
    <property type="entry name" value="fkbM_fam"/>
    <property type="match status" value="1"/>
</dbReference>
<dbReference type="RefSeq" id="WP_093954301.1">
    <property type="nucleotide sequence ID" value="NZ_NMUL01000085.1"/>
</dbReference>
<dbReference type="SUPFAM" id="SSF53335">
    <property type="entry name" value="S-adenosyl-L-methionine-dependent methyltransferases"/>
    <property type="match status" value="1"/>
</dbReference>
<sequence length="257" mass="28406">MIDHTEVLVLPDGREVLCPSRDEAASLWAEVREDRSFSWAMSALGEAPVVIDVGAHVGISSLYLADRFPRAHVIACEPALRTFRCLVDNLAKHLPGAVALKRALGAREEMRRLAVHPLMTAHSTLYSDDIDERGNLDCLLRNLEVEPSSRDDIRGLWSIREYEEVSVSTLESVLGGFDLKVVDLVKIDVERGEMSVLDGISDKAWSAIKCLLVDVHDIHGRVEEVARRLSDRGYGIDISQARAFVGSSVYSVFASLP</sequence>
<dbReference type="InterPro" id="IPR006342">
    <property type="entry name" value="FkbM_mtfrase"/>
</dbReference>
<evidence type="ECO:0000313" key="2">
    <source>
        <dbReference type="EMBL" id="OXM59349.1"/>
    </source>
</evidence>
<dbReference type="OrthoDB" id="424472at2"/>
<dbReference type="EMBL" id="NMUL01000085">
    <property type="protein sequence ID" value="OXM59349.1"/>
    <property type="molecule type" value="Genomic_DNA"/>
</dbReference>
<dbReference type="InterPro" id="IPR029063">
    <property type="entry name" value="SAM-dependent_MTases_sf"/>
</dbReference>
<dbReference type="Proteomes" id="UP000215199">
    <property type="component" value="Unassembled WGS sequence"/>
</dbReference>
<evidence type="ECO:0000259" key="1">
    <source>
        <dbReference type="Pfam" id="PF05050"/>
    </source>
</evidence>
<keyword evidence="3" id="KW-1185">Reference proteome</keyword>
<comment type="caution">
    <text evidence="2">The sequence shown here is derived from an EMBL/GenBank/DDBJ whole genome shotgun (WGS) entry which is preliminary data.</text>
</comment>
<dbReference type="PANTHER" id="PTHR34203:SF15">
    <property type="entry name" value="SLL1173 PROTEIN"/>
    <property type="match status" value="1"/>
</dbReference>
<dbReference type="InterPro" id="IPR052514">
    <property type="entry name" value="SAM-dependent_MTase"/>
</dbReference>
<evidence type="ECO:0000313" key="3">
    <source>
        <dbReference type="Proteomes" id="UP000215199"/>
    </source>
</evidence>